<proteinExistence type="predicted"/>
<dbReference type="PANTHER" id="PTHR12631:SF10">
    <property type="entry name" value="BETA-XYLOSIDASE-LIKE PROTEIN-RELATED"/>
    <property type="match status" value="1"/>
</dbReference>
<keyword evidence="1" id="KW-0812">Transmembrane</keyword>
<organism evidence="2 3">
    <name type="scientific">Nocardioides jejuensis</name>
    <dbReference type="NCBI Taxonomy" id="2502782"/>
    <lineage>
        <taxon>Bacteria</taxon>
        <taxon>Bacillati</taxon>
        <taxon>Actinomycetota</taxon>
        <taxon>Actinomycetes</taxon>
        <taxon>Propionibacteriales</taxon>
        <taxon>Nocardioidaceae</taxon>
        <taxon>Nocardioides</taxon>
    </lineage>
</organism>
<name>A0A4R1CLG6_9ACTN</name>
<evidence type="ECO:0000313" key="2">
    <source>
        <dbReference type="EMBL" id="TCJ30888.1"/>
    </source>
</evidence>
<dbReference type="GO" id="GO:0004553">
    <property type="term" value="F:hydrolase activity, hydrolyzing O-glycosyl compounds"/>
    <property type="evidence" value="ECO:0007669"/>
    <property type="project" value="TreeGrafter"/>
</dbReference>
<dbReference type="SUPFAM" id="SSF51445">
    <property type="entry name" value="(Trans)glycosidases"/>
    <property type="match status" value="1"/>
</dbReference>
<dbReference type="Proteomes" id="UP000295453">
    <property type="component" value="Unassembled WGS sequence"/>
</dbReference>
<dbReference type="AlphaFoldDB" id="A0A4R1CLG6"/>
<keyword evidence="1" id="KW-0472">Membrane</keyword>
<evidence type="ECO:0000313" key="3">
    <source>
        <dbReference type="Proteomes" id="UP000295453"/>
    </source>
</evidence>
<reference evidence="2 3" key="1">
    <citation type="submission" date="2019-03" db="EMBL/GenBank/DDBJ databases">
        <authorList>
            <person name="Kim M.K.M."/>
        </authorList>
    </citation>
    <scope>NUCLEOTIDE SEQUENCE [LARGE SCALE GENOMIC DNA]</scope>
    <source>
        <strain evidence="2 3">18JY15-6</strain>
    </source>
</reference>
<dbReference type="Gene3D" id="3.20.20.80">
    <property type="entry name" value="Glycosidases"/>
    <property type="match status" value="1"/>
</dbReference>
<keyword evidence="1" id="KW-1133">Transmembrane helix</keyword>
<accession>A0A4R1CLG6</accession>
<sequence>MSARDDSVRRSMLVVLIAVALLAAAFVAVLVFDGKAPGRKPAADPSTSHTAHPRRVLPVGLNTGSSLLGLDRADLDAAVSEIAATGITWIRVDFSWTEIQPTSADAWVWGPTDRVVDAARKHGIHVLGLVTYTPAWARVRGCSSFTCPPAQAAAFGRFVGEVGERYVPRGVRTFQVWNEPNLDMFWKSPNPAAYGDVVRRAAAALRDGHRGRVQVIFGSLAVPDHAADGIDPAVFVRAACVARCKVDAVGFDPYTFPALPSATSRPATAWYGLTPEGGLRQAINRAIGPTTPIWVTQFGAPVAEGSVRAPFVDERQQTAIILAGLRLARQQPTVGGYFVNTWRDVAGASDYRGRFGLWESDGTPRPVVGALRRALHAGR</sequence>
<dbReference type="EMBL" id="SJZJ01000002">
    <property type="protein sequence ID" value="TCJ30888.1"/>
    <property type="molecule type" value="Genomic_DNA"/>
</dbReference>
<evidence type="ECO:0008006" key="4">
    <source>
        <dbReference type="Google" id="ProtNLM"/>
    </source>
</evidence>
<dbReference type="InterPro" id="IPR051923">
    <property type="entry name" value="Glycosyl_Hydrolase_39"/>
</dbReference>
<keyword evidence="3" id="KW-1185">Reference proteome</keyword>
<protein>
    <recommendedName>
        <fullName evidence="4">Glycoside hydrolase family 42 N-terminal domain-containing protein</fullName>
    </recommendedName>
</protein>
<dbReference type="InterPro" id="IPR017853">
    <property type="entry name" value="GH"/>
</dbReference>
<evidence type="ECO:0000256" key="1">
    <source>
        <dbReference type="SAM" id="Phobius"/>
    </source>
</evidence>
<gene>
    <name evidence="2" type="ORF">EPD65_02295</name>
</gene>
<dbReference type="OrthoDB" id="5242547at2"/>
<dbReference type="PANTHER" id="PTHR12631">
    <property type="entry name" value="ALPHA-L-IDURONIDASE"/>
    <property type="match status" value="1"/>
</dbReference>
<comment type="caution">
    <text evidence="2">The sequence shown here is derived from an EMBL/GenBank/DDBJ whole genome shotgun (WGS) entry which is preliminary data.</text>
</comment>
<feature type="transmembrane region" description="Helical" evidence="1">
    <location>
        <begin position="12"/>
        <end position="32"/>
    </location>
</feature>
<dbReference type="RefSeq" id="WP_131581536.1">
    <property type="nucleotide sequence ID" value="NZ_SJZJ01000002.1"/>
</dbReference>